<keyword evidence="2" id="KW-1185">Reference proteome</keyword>
<proteinExistence type="predicted"/>
<evidence type="ECO:0000313" key="2">
    <source>
        <dbReference type="Proteomes" id="UP000029221"/>
    </source>
</evidence>
<sequence length="64" mass="7066">MLFFRESVIVIAIGLVQQKVCTDNAVVKSGKLYAVQCHVGQSLSVIRAILMGRQIEVSSNTYPR</sequence>
<evidence type="ECO:0000313" key="1">
    <source>
        <dbReference type="EMBL" id="GAK97622.1"/>
    </source>
</evidence>
<name>A0A090Q5Y8_9FLAO</name>
<dbReference type="EMBL" id="BBML01000006">
    <property type="protein sequence ID" value="GAK97622.1"/>
    <property type="molecule type" value="Genomic_DNA"/>
</dbReference>
<dbReference type="Proteomes" id="UP000029221">
    <property type="component" value="Unassembled WGS sequence"/>
</dbReference>
<gene>
    <name evidence="1" type="ORF">JCM19294_158</name>
</gene>
<protein>
    <submittedName>
        <fullName evidence="1">Uncharacterized protein</fullName>
    </submittedName>
</protein>
<reference evidence="1" key="1">
    <citation type="journal article" date="2014" name="Genome Announc.">
        <title>Draft Genome Sequences of Marine Flavobacterium Nonlabens Strains NR17, NR24, NR27, NR32, NR33, and Ara13.</title>
        <authorList>
            <person name="Nakanishi M."/>
            <person name="Meirelles P."/>
            <person name="Suzuki R."/>
            <person name="Takatani N."/>
            <person name="Mino S."/>
            <person name="Suda W."/>
            <person name="Oshima K."/>
            <person name="Hattori M."/>
            <person name="Ohkuma M."/>
            <person name="Hosokawa M."/>
            <person name="Miyashita K."/>
            <person name="Thompson F.L."/>
            <person name="Niwa A."/>
            <person name="Sawabe T."/>
            <person name="Sawabe T."/>
        </authorList>
    </citation>
    <scope>NUCLEOTIDE SEQUENCE [LARGE SCALE GENOMIC DNA]</scope>
    <source>
        <strain evidence="1">JCM 19294</strain>
    </source>
</reference>
<organism evidence="1 2">
    <name type="scientific">Nonlabens tegetincola</name>
    <dbReference type="NCBI Taxonomy" id="323273"/>
    <lineage>
        <taxon>Bacteria</taxon>
        <taxon>Pseudomonadati</taxon>
        <taxon>Bacteroidota</taxon>
        <taxon>Flavobacteriia</taxon>
        <taxon>Flavobacteriales</taxon>
        <taxon>Flavobacteriaceae</taxon>
        <taxon>Nonlabens</taxon>
    </lineage>
</organism>
<dbReference type="AlphaFoldDB" id="A0A090Q5Y8"/>
<comment type="caution">
    <text evidence="1">The sequence shown here is derived from an EMBL/GenBank/DDBJ whole genome shotgun (WGS) entry which is preliminary data.</text>
</comment>
<accession>A0A090Q5Y8</accession>